<evidence type="ECO:0000313" key="4">
    <source>
        <dbReference type="Proteomes" id="UP000037109"/>
    </source>
</evidence>
<dbReference type="Gene3D" id="3.10.450.40">
    <property type="match status" value="2"/>
</dbReference>
<proteinExistence type="predicted"/>
<dbReference type="InterPro" id="IPR025711">
    <property type="entry name" value="PepSY"/>
</dbReference>
<keyword evidence="4" id="KW-1185">Reference proteome</keyword>
<dbReference type="AlphaFoldDB" id="A0A0M0GI67"/>
<feature type="domain" description="PepSY" evidence="2">
    <location>
        <begin position="123"/>
        <end position="180"/>
    </location>
</feature>
<dbReference type="STRING" id="1459.AF332_24230"/>
<evidence type="ECO:0000256" key="1">
    <source>
        <dbReference type="SAM" id="SignalP"/>
    </source>
</evidence>
<name>A0A0M0GI67_SPOGL</name>
<dbReference type="RefSeq" id="WP_053436985.1">
    <property type="nucleotide sequence ID" value="NZ_LGUF01000007.1"/>
</dbReference>
<gene>
    <name evidence="3" type="ORF">AF332_24230</name>
</gene>
<feature type="signal peptide" evidence="1">
    <location>
        <begin position="1"/>
        <end position="24"/>
    </location>
</feature>
<feature type="domain" description="PepSY" evidence="2">
    <location>
        <begin position="44"/>
        <end position="100"/>
    </location>
</feature>
<organism evidence="3 4">
    <name type="scientific">Sporosarcina globispora</name>
    <name type="common">Bacillus globisporus</name>
    <dbReference type="NCBI Taxonomy" id="1459"/>
    <lineage>
        <taxon>Bacteria</taxon>
        <taxon>Bacillati</taxon>
        <taxon>Bacillota</taxon>
        <taxon>Bacilli</taxon>
        <taxon>Bacillales</taxon>
        <taxon>Caryophanaceae</taxon>
        <taxon>Sporosarcina</taxon>
    </lineage>
</organism>
<protein>
    <recommendedName>
        <fullName evidence="2">PepSY domain-containing protein</fullName>
    </recommendedName>
</protein>
<reference evidence="4" key="1">
    <citation type="submission" date="2015-07" db="EMBL/GenBank/DDBJ databases">
        <title>Fjat-10036 dsm4.</title>
        <authorList>
            <person name="Liu B."/>
            <person name="Wang J."/>
            <person name="Zhu Y."/>
            <person name="Liu G."/>
            <person name="Chen Q."/>
            <person name="Chen Z."/>
            <person name="Lan J."/>
            <person name="Che J."/>
            <person name="Ge C."/>
            <person name="Shi H."/>
            <person name="Pan Z."/>
            <person name="Liu X."/>
        </authorList>
    </citation>
    <scope>NUCLEOTIDE SEQUENCE [LARGE SCALE GENOMIC DNA]</scope>
    <source>
        <strain evidence="4">DSM 4</strain>
    </source>
</reference>
<feature type="chain" id="PRO_5005599531" description="PepSY domain-containing protein" evidence="1">
    <location>
        <begin position="25"/>
        <end position="183"/>
    </location>
</feature>
<dbReference type="Proteomes" id="UP000037109">
    <property type="component" value="Unassembled WGS sequence"/>
</dbReference>
<evidence type="ECO:0000259" key="2">
    <source>
        <dbReference type="Pfam" id="PF03413"/>
    </source>
</evidence>
<keyword evidence="1" id="KW-0732">Signal</keyword>
<evidence type="ECO:0000313" key="3">
    <source>
        <dbReference type="EMBL" id="KON89620.1"/>
    </source>
</evidence>
<dbReference type="OrthoDB" id="9780101at2"/>
<sequence length="183" mass="19847">MNKKLAVISLAGAVLLGGAVAAGAADTNGKESGDSKKDAVQDLITIEEAKKIALTEAEGRVESIELERASGEQYYEIDIENGKEDFDIKINALDGEIISIDKDRDDDDDNDQSEKEISGENIISEQKAIEIAEKEVNGTMKEIEKDEDDGRILYEIELKTTNGEADVDIDAATGKVLKVEIDD</sequence>
<dbReference type="EMBL" id="LGUF01000007">
    <property type="protein sequence ID" value="KON89620.1"/>
    <property type="molecule type" value="Genomic_DNA"/>
</dbReference>
<dbReference type="PATRIC" id="fig|1459.3.peg.5343"/>
<dbReference type="Pfam" id="PF03413">
    <property type="entry name" value="PepSY"/>
    <property type="match status" value="2"/>
</dbReference>
<accession>A0A0M0GI67</accession>
<comment type="caution">
    <text evidence="3">The sequence shown here is derived from an EMBL/GenBank/DDBJ whole genome shotgun (WGS) entry which is preliminary data.</text>
</comment>